<dbReference type="GO" id="GO:0008236">
    <property type="term" value="F:serine-type peptidase activity"/>
    <property type="evidence" value="ECO:0007669"/>
    <property type="project" value="UniProtKB-KW"/>
</dbReference>
<dbReference type="PANTHER" id="PTHR42987:SF4">
    <property type="entry name" value="PROTEASE SOHB-RELATED"/>
    <property type="match status" value="1"/>
</dbReference>
<name>A0A5C6D3E2_9BACT</name>
<feature type="domain" description="Peptidase S49" evidence="7">
    <location>
        <begin position="139"/>
        <end position="299"/>
    </location>
</feature>
<evidence type="ECO:0000256" key="3">
    <source>
        <dbReference type="ARBA" id="ARBA00022801"/>
    </source>
</evidence>
<evidence type="ECO:0000256" key="5">
    <source>
        <dbReference type="SAM" id="MobiDB-lite"/>
    </source>
</evidence>
<evidence type="ECO:0000313" key="8">
    <source>
        <dbReference type="EMBL" id="TWU30301.1"/>
    </source>
</evidence>
<comment type="similarity">
    <text evidence="1">Belongs to the peptidase S49 family.</text>
</comment>
<dbReference type="Gene3D" id="6.20.330.10">
    <property type="match status" value="1"/>
</dbReference>
<dbReference type="Proteomes" id="UP000318437">
    <property type="component" value="Unassembled WGS sequence"/>
</dbReference>
<dbReference type="InterPro" id="IPR029045">
    <property type="entry name" value="ClpP/crotonase-like_dom_sf"/>
</dbReference>
<dbReference type="Gene3D" id="3.90.226.10">
    <property type="entry name" value="2-enoyl-CoA Hydratase, Chain A, domain 1"/>
    <property type="match status" value="1"/>
</dbReference>
<dbReference type="InterPro" id="IPR004635">
    <property type="entry name" value="Pept_S49_SppA"/>
</dbReference>
<dbReference type="CDD" id="cd07023">
    <property type="entry name" value="S49_Sppa_N_C"/>
    <property type="match status" value="1"/>
</dbReference>
<proteinExistence type="inferred from homology"/>
<dbReference type="GO" id="GO:0006508">
    <property type="term" value="P:proteolysis"/>
    <property type="evidence" value="ECO:0007669"/>
    <property type="project" value="UniProtKB-KW"/>
</dbReference>
<dbReference type="Pfam" id="PF01343">
    <property type="entry name" value="Peptidase_S49"/>
    <property type="match status" value="1"/>
</dbReference>
<dbReference type="PANTHER" id="PTHR42987">
    <property type="entry name" value="PEPTIDASE S49"/>
    <property type="match status" value="1"/>
</dbReference>
<dbReference type="AlphaFoldDB" id="A0A5C6D3E2"/>
<dbReference type="SUPFAM" id="SSF52096">
    <property type="entry name" value="ClpP/crotonase"/>
    <property type="match status" value="1"/>
</dbReference>
<accession>A0A5C6D3E2</accession>
<organism evidence="8 9">
    <name type="scientific">Bythopirellula polymerisocia</name>
    <dbReference type="NCBI Taxonomy" id="2528003"/>
    <lineage>
        <taxon>Bacteria</taxon>
        <taxon>Pseudomonadati</taxon>
        <taxon>Planctomycetota</taxon>
        <taxon>Planctomycetia</taxon>
        <taxon>Pirellulales</taxon>
        <taxon>Lacipirellulaceae</taxon>
        <taxon>Bythopirellula</taxon>
    </lineage>
</organism>
<dbReference type="OrthoDB" id="9764363at2"/>
<evidence type="ECO:0000259" key="7">
    <source>
        <dbReference type="Pfam" id="PF01343"/>
    </source>
</evidence>
<dbReference type="EC" id="3.4.21.-" evidence="8"/>
<keyword evidence="6" id="KW-1133">Transmembrane helix</keyword>
<dbReference type="InterPro" id="IPR002142">
    <property type="entry name" value="Peptidase_S49"/>
</dbReference>
<dbReference type="EMBL" id="SJPS01000001">
    <property type="protein sequence ID" value="TWU30301.1"/>
    <property type="molecule type" value="Genomic_DNA"/>
</dbReference>
<keyword evidence="2" id="KW-0645">Protease</keyword>
<evidence type="ECO:0000256" key="1">
    <source>
        <dbReference type="ARBA" id="ARBA00008683"/>
    </source>
</evidence>
<protein>
    <submittedName>
        <fullName evidence="8">Putative signal peptide peptidase SppA</fullName>
        <ecNumber evidence="8">3.4.21.-</ecNumber>
    </submittedName>
</protein>
<dbReference type="NCBIfam" id="TIGR00706">
    <property type="entry name" value="SppA_dom"/>
    <property type="match status" value="1"/>
</dbReference>
<keyword evidence="6" id="KW-0812">Transmembrane</keyword>
<keyword evidence="9" id="KW-1185">Reference proteome</keyword>
<sequence>MPDTPPPAPNYGPPPPPPPQIIVQQPPSAFGRYGKFLLVLLGLAVMSLIGLTASYQSYFSQPGEPQEKYHSLSKTADKKIAIVDISGTIMDTDGFVKHQLDRVKKDDDVVALVLRIDSPGGTVTASDYLYHHVKELAEERKLPLVVSMGSICASGGYYIAMAVGEEENVVFAEPTTWTGSIGVVIPHYDLSGMLASFHVKDDSIASDKYKLMGSPTRQLNDEERAEERKLFQDLVDSSFGRFKEIVLGGRPKYQQDQAAFDKVTTGQIFTASQALELGLVDQIGFVEEAIVRAAELAKQSPDDLRCIKYQEPTSPLDALLSVKANPPQTALGNLPALLDLSAPRAYYLWNWFPALLENAAR</sequence>
<evidence type="ECO:0000256" key="2">
    <source>
        <dbReference type="ARBA" id="ARBA00022670"/>
    </source>
</evidence>
<evidence type="ECO:0000313" key="9">
    <source>
        <dbReference type="Proteomes" id="UP000318437"/>
    </source>
</evidence>
<keyword evidence="3 8" id="KW-0378">Hydrolase</keyword>
<gene>
    <name evidence="8" type="primary">sppA_1</name>
    <name evidence="8" type="ORF">Pla144_10870</name>
</gene>
<comment type="caution">
    <text evidence="8">The sequence shown here is derived from an EMBL/GenBank/DDBJ whole genome shotgun (WGS) entry which is preliminary data.</text>
</comment>
<keyword evidence="6" id="KW-0472">Membrane</keyword>
<dbReference type="RefSeq" id="WP_146448421.1">
    <property type="nucleotide sequence ID" value="NZ_SJPS01000001.1"/>
</dbReference>
<feature type="transmembrane region" description="Helical" evidence="6">
    <location>
        <begin position="36"/>
        <end position="55"/>
    </location>
</feature>
<feature type="region of interest" description="Disordered" evidence="5">
    <location>
        <begin position="1"/>
        <end position="20"/>
    </location>
</feature>
<reference evidence="8 9" key="1">
    <citation type="submission" date="2019-02" db="EMBL/GenBank/DDBJ databases">
        <title>Deep-cultivation of Planctomycetes and their phenomic and genomic characterization uncovers novel biology.</title>
        <authorList>
            <person name="Wiegand S."/>
            <person name="Jogler M."/>
            <person name="Boedeker C."/>
            <person name="Pinto D."/>
            <person name="Vollmers J."/>
            <person name="Rivas-Marin E."/>
            <person name="Kohn T."/>
            <person name="Peeters S.H."/>
            <person name="Heuer A."/>
            <person name="Rast P."/>
            <person name="Oberbeckmann S."/>
            <person name="Bunk B."/>
            <person name="Jeske O."/>
            <person name="Meyerdierks A."/>
            <person name="Storesund J.E."/>
            <person name="Kallscheuer N."/>
            <person name="Luecker S."/>
            <person name="Lage O.M."/>
            <person name="Pohl T."/>
            <person name="Merkel B.J."/>
            <person name="Hornburger P."/>
            <person name="Mueller R.-W."/>
            <person name="Bruemmer F."/>
            <person name="Labrenz M."/>
            <person name="Spormann A.M."/>
            <person name="Op Den Camp H."/>
            <person name="Overmann J."/>
            <person name="Amann R."/>
            <person name="Jetten M.S.M."/>
            <person name="Mascher T."/>
            <person name="Medema M.H."/>
            <person name="Devos D.P."/>
            <person name="Kaster A.-K."/>
            <person name="Ovreas L."/>
            <person name="Rohde M."/>
            <person name="Galperin M.Y."/>
            <person name="Jogler C."/>
        </authorList>
    </citation>
    <scope>NUCLEOTIDE SEQUENCE [LARGE SCALE GENOMIC DNA]</scope>
    <source>
        <strain evidence="8 9">Pla144</strain>
    </source>
</reference>
<keyword evidence="4" id="KW-0720">Serine protease</keyword>
<evidence type="ECO:0000256" key="4">
    <source>
        <dbReference type="ARBA" id="ARBA00022825"/>
    </source>
</evidence>
<evidence type="ECO:0000256" key="6">
    <source>
        <dbReference type="SAM" id="Phobius"/>
    </source>
</evidence>
<dbReference type="InterPro" id="IPR047272">
    <property type="entry name" value="S49_SppA_C"/>
</dbReference>